<feature type="compositionally biased region" description="Gly residues" evidence="11">
    <location>
        <begin position="509"/>
        <end position="523"/>
    </location>
</feature>
<dbReference type="AlphaFoldDB" id="E1ZDJ8"/>
<evidence type="ECO:0000313" key="14">
    <source>
        <dbReference type="Proteomes" id="UP000008141"/>
    </source>
</evidence>
<keyword evidence="7" id="KW-1133">Transmembrane helix</keyword>
<dbReference type="eggNOG" id="KOG1420">
    <property type="taxonomic scope" value="Eukaryota"/>
</dbReference>
<dbReference type="Gene3D" id="1.10.287.70">
    <property type="match status" value="1"/>
</dbReference>
<keyword evidence="3" id="KW-0633">Potassium transport</keyword>
<dbReference type="EMBL" id="GL433842">
    <property type="protein sequence ID" value="EFN56237.1"/>
    <property type="molecule type" value="Genomic_DNA"/>
</dbReference>
<dbReference type="PRINTS" id="PR00169">
    <property type="entry name" value="KCHANNEL"/>
</dbReference>
<evidence type="ECO:0000256" key="7">
    <source>
        <dbReference type="ARBA" id="ARBA00022989"/>
    </source>
</evidence>
<dbReference type="PANTHER" id="PTHR10027">
    <property type="entry name" value="CALCIUM-ACTIVATED POTASSIUM CHANNEL ALPHA CHAIN"/>
    <property type="match status" value="1"/>
</dbReference>
<dbReference type="OrthoDB" id="415460at2759"/>
<feature type="domain" description="Potassium channel" evidence="12">
    <location>
        <begin position="194"/>
        <end position="259"/>
    </location>
</feature>
<feature type="region of interest" description="Disordered" evidence="11">
    <location>
        <begin position="505"/>
        <end position="524"/>
    </location>
</feature>
<evidence type="ECO:0000256" key="1">
    <source>
        <dbReference type="ARBA" id="ARBA00004141"/>
    </source>
</evidence>
<evidence type="ECO:0000259" key="12">
    <source>
        <dbReference type="Pfam" id="PF07885"/>
    </source>
</evidence>
<evidence type="ECO:0000256" key="10">
    <source>
        <dbReference type="ARBA" id="ARBA00023303"/>
    </source>
</evidence>
<dbReference type="PANTHER" id="PTHR10027:SF10">
    <property type="entry name" value="SLOWPOKE 2, ISOFORM D"/>
    <property type="match status" value="1"/>
</dbReference>
<evidence type="ECO:0000256" key="5">
    <source>
        <dbReference type="ARBA" id="ARBA00022826"/>
    </source>
</evidence>
<evidence type="ECO:0000256" key="4">
    <source>
        <dbReference type="ARBA" id="ARBA00022692"/>
    </source>
</evidence>
<dbReference type="STRING" id="554065.E1ZDJ8"/>
<evidence type="ECO:0000313" key="13">
    <source>
        <dbReference type="EMBL" id="EFN56237.1"/>
    </source>
</evidence>
<keyword evidence="2" id="KW-0813">Transport</keyword>
<protein>
    <recommendedName>
        <fullName evidence="12">Potassium channel domain-containing protein</fullName>
    </recommendedName>
</protein>
<dbReference type="InParanoid" id="E1ZDJ8"/>
<sequence>MLGLAGRRPLAAAAAAGARQRVPRGAAAPAAARLAAPLAQHRWGRPLQQLSGLQRAAQELAQPHRHQARRQRPQQVQCQASRAGARSSPSSRSAKALLIKTADSKLRMLASFWNVCDLLSFAPPLVDAALRATGTSVSLLAGIDLRWTKILRSMRVLRVGLLSSELRSLHLSTRKGGFLSAGTNFRLFQLLNSVLIMLFTTSSIIQIVEKMPFHQALYMVVTTLTTVGFGDVVPHSLLGKAVVIATISIGVVMIPVQAAQLYAEFTARRVFLHSPVPQSLVGRRFADVAQWLYWSSGKVLIGLIDGGERLLVNPADMSLPAGAALIVVGQSKRALAKALRQPFARMREAEVERLRYLPQELARATAAGEARAGTRGHDWLLQTMDAGDAAAAAAVAAAYRGGGEEDGYGQYEDGSGFDAAAMPPSCVPLLVGNPDSDSLDADSVPCVPPELASRLTTPAAVKAFVREYQHSQEAQRQQHESGSIAPSTAEALAVEATATAAAEAAGAGASSGGGGRGGRGALAGRGPPAKVDFGACSIDWSAEQGAGAGSFVAAPGSTLDGAADGVGAPGPAAGMGAVTGAAGPPPQGEPDTGRALGAGGCGGGGAIHFVEGSPSEAASLRQAGASTARALIYLARSARPVRSAQATGGAVEKERSTREAVLADAQALLAVYGVGEESGAELTHAVANPYFAAGRVTVPALLDTFACQSFFNEGMLIDLLAELSGDVEDGCGGGAALQQVPVPAGLVGRPYGEVFMHLALSAQLLCLGLYRRKSENPGTRLSYVVCNPGWGEPLEGTDRIFVLRPRATA</sequence>
<evidence type="ECO:0000256" key="6">
    <source>
        <dbReference type="ARBA" id="ARBA00022958"/>
    </source>
</evidence>
<organism evidence="14">
    <name type="scientific">Chlorella variabilis</name>
    <name type="common">Green alga</name>
    <dbReference type="NCBI Taxonomy" id="554065"/>
    <lineage>
        <taxon>Eukaryota</taxon>
        <taxon>Viridiplantae</taxon>
        <taxon>Chlorophyta</taxon>
        <taxon>core chlorophytes</taxon>
        <taxon>Trebouxiophyceae</taxon>
        <taxon>Chlorellales</taxon>
        <taxon>Chlorellaceae</taxon>
        <taxon>Chlorella clade</taxon>
        <taxon>Chlorella</taxon>
    </lineage>
</organism>
<dbReference type="GeneID" id="17355803"/>
<keyword evidence="14" id="KW-1185">Reference proteome</keyword>
<evidence type="ECO:0000256" key="9">
    <source>
        <dbReference type="ARBA" id="ARBA00023136"/>
    </source>
</evidence>
<keyword evidence="6" id="KW-0630">Potassium</keyword>
<dbReference type="InterPro" id="IPR013099">
    <property type="entry name" value="K_chnl_dom"/>
</dbReference>
<dbReference type="KEGG" id="cvr:CHLNCDRAFT_51907"/>
<keyword evidence="10" id="KW-0407">Ion channel</keyword>
<evidence type="ECO:0000256" key="8">
    <source>
        <dbReference type="ARBA" id="ARBA00023065"/>
    </source>
</evidence>
<keyword evidence="4" id="KW-0812">Transmembrane</keyword>
<evidence type="ECO:0000256" key="11">
    <source>
        <dbReference type="SAM" id="MobiDB-lite"/>
    </source>
</evidence>
<feature type="compositionally biased region" description="Basic residues" evidence="11">
    <location>
        <begin position="63"/>
        <end position="72"/>
    </location>
</feature>
<feature type="compositionally biased region" description="Low complexity" evidence="11">
    <location>
        <begin position="80"/>
        <end position="92"/>
    </location>
</feature>
<keyword evidence="5" id="KW-0631">Potassium channel</keyword>
<dbReference type="Pfam" id="PF07885">
    <property type="entry name" value="Ion_trans_2"/>
    <property type="match status" value="1"/>
</dbReference>
<dbReference type="GO" id="GO:0016020">
    <property type="term" value="C:membrane"/>
    <property type="evidence" value="ECO:0007669"/>
    <property type="project" value="UniProtKB-SubCell"/>
</dbReference>
<dbReference type="RefSeq" id="XP_005848339.1">
    <property type="nucleotide sequence ID" value="XM_005848277.1"/>
</dbReference>
<evidence type="ECO:0000256" key="2">
    <source>
        <dbReference type="ARBA" id="ARBA00022448"/>
    </source>
</evidence>
<dbReference type="SUPFAM" id="SSF81324">
    <property type="entry name" value="Voltage-gated potassium channels"/>
    <property type="match status" value="1"/>
</dbReference>
<gene>
    <name evidence="13" type="ORF">CHLNCDRAFT_51907</name>
</gene>
<dbReference type="InterPro" id="IPR047871">
    <property type="entry name" value="K_chnl_Slo-like"/>
</dbReference>
<comment type="subcellular location">
    <subcellularLocation>
        <location evidence="1">Membrane</location>
        <topology evidence="1">Multi-pass membrane protein</topology>
    </subcellularLocation>
</comment>
<feature type="region of interest" description="Disordered" evidence="11">
    <location>
        <begin position="61"/>
        <end position="92"/>
    </location>
</feature>
<keyword evidence="9" id="KW-0472">Membrane</keyword>
<reference evidence="13 14" key="1">
    <citation type="journal article" date="2010" name="Plant Cell">
        <title>The Chlorella variabilis NC64A genome reveals adaptation to photosymbiosis, coevolution with viruses, and cryptic sex.</title>
        <authorList>
            <person name="Blanc G."/>
            <person name="Duncan G."/>
            <person name="Agarkova I."/>
            <person name="Borodovsky M."/>
            <person name="Gurnon J."/>
            <person name="Kuo A."/>
            <person name="Lindquist E."/>
            <person name="Lucas S."/>
            <person name="Pangilinan J."/>
            <person name="Polle J."/>
            <person name="Salamov A."/>
            <person name="Terry A."/>
            <person name="Yamada T."/>
            <person name="Dunigan D.D."/>
            <person name="Grigoriev I.V."/>
            <person name="Claverie J.M."/>
            <person name="Van Etten J.L."/>
        </authorList>
    </citation>
    <scope>NUCLEOTIDE SEQUENCE [LARGE SCALE GENOMIC DNA]</scope>
    <source>
        <strain evidence="13 14">NC64A</strain>
    </source>
</reference>
<accession>E1ZDJ8</accession>
<proteinExistence type="predicted"/>
<name>E1ZDJ8_CHLVA</name>
<dbReference type="GO" id="GO:0005267">
    <property type="term" value="F:potassium channel activity"/>
    <property type="evidence" value="ECO:0007669"/>
    <property type="project" value="UniProtKB-KW"/>
</dbReference>
<dbReference type="Proteomes" id="UP000008141">
    <property type="component" value="Unassembled WGS sequence"/>
</dbReference>
<evidence type="ECO:0000256" key="3">
    <source>
        <dbReference type="ARBA" id="ARBA00022538"/>
    </source>
</evidence>
<keyword evidence="8" id="KW-0406">Ion transport</keyword>